<organism evidence="1 2">
    <name type="scientific">Ambrosiozyma monospora</name>
    <name type="common">Yeast</name>
    <name type="synonym">Endomycopsis monosporus</name>
    <dbReference type="NCBI Taxonomy" id="43982"/>
    <lineage>
        <taxon>Eukaryota</taxon>
        <taxon>Fungi</taxon>
        <taxon>Dikarya</taxon>
        <taxon>Ascomycota</taxon>
        <taxon>Saccharomycotina</taxon>
        <taxon>Pichiomycetes</taxon>
        <taxon>Pichiales</taxon>
        <taxon>Pichiaceae</taxon>
        <taxon>Ambrosiozyma</taxon>
    </lineage>
</organism>
<dbReference type="Proteomes" id="UP001165064">
    <property type="component" value="Unassembled WGS sequence"/>
</dbReference>
<proteinExistence type="predicted"/>
<dbReference type="EMBL" id="BSXS01007386">
    <property type="protein sequence ID" value="GME88622.1"/>
    <property type="molecule type" value="Genomic_DNA"/>
</dbReference>
<sequence>MENISKKKRKNTSVSSPLWTPSTTSGSTNSSHSPQSTIQSYTIQPQQQQQTTKKQKQFVPSPIGFTNSETTGSPIPETPTNQAAGTTPSVTASGSASISTATNYNNPQTVQSDDSIPAMDDFKVSRVASRAAGINRQPNLGSRSESESFPGSASASTSANNDGSLGGMNVFPVSSSVPGSTSGSTAAGVHINSLLNGLNAPGSRSGSIFTANGAADVANPPTGSGSGAGTAGVAVGSAQGVNAALTPETQQQNFLNDLFSQIDSDVMNFQINGGNFMDMVETPGGSTSGASNGNFPGLNFFGEEGYGFW</sequence>
<keyword evidence="2" id="KW-1185">Reference proteome</keyword>
<name>A0ACB5TJF0_AMBMO</name>
<evidence type="ECO:0000313" key="2">
    <source>
        <dbReference type="Proteomes" id="UP001165064"/>
    </source>
</evidence>
<comment type="caution">
    <text evidence="1">The sequence shown here is derived from an EMBL/GenBank/DDBJ whole genome shotgun (WGS) entry which is preliminary data.</text>
</comment>
<protein>
    <submittedName>
        <fullName evidence="1">Unnamed protein product</fullName>
    </submittedName>
</protein>
<evidence type="ECO:0000313" key="1">
    <source>
        <dbReference type="EMBL" id="GME88622.1"/>
    </source>
</evidence>
<gene>
    <name evidence="1" type="ORF">Amon02_000839500</name>
</gene>
<reference evidence="1" key="1">
    <citation type="submission" date="2023-04" db="EMBL/GenBank/DDBJ databases">
        <title>Ambrosiozyma monospora NBRC 10751.</title>
        <authorList>
            <person name="Ichikawa N."/>
            <person name="Sato H."/>
            <person name="Tonouchi N."/>
        </authorList>
    </citation>
    <scope>NUCLEOTIDE SEQUENCE</scope>
    <source>
        <strain evidence="1">NBRC 10751</strain>
    </source>
</reference>
<accession>A0ACB5TJF0</accession>